<dbReference type="InterPro" id="IPR002711">
    <property type="entry name" value="HNH"/>
</dbReference>
<dbReference type="Pfam" id="PF01844">
    <property type="entry name" value="HNH"/>
    <property type="match status" value="1"/>
</dbReference>
<dbReference type="Gene3D" id="1.10.30.50">
    <property type="match status" value="1"/>
</dbReference>
<organism evidence="2">
    <name type="scientific">marine metagenome</name>
    <dbReference type="NCBI Taxonomy" id="408172"/>
    <lineage>
        <taxon>unclassified sequences</taxon>
        <taxon>metagenomes</taxon>
        <taxon>ecological metagenomes</taxon>
    </lineage>
</organism>
<protein>
    <recommendedName>
        <fullName evidence="1">HNH nuclease domain-containing protein</fullName>
    </recommendedName>
</protein>
<dbReference type="AlphaFoldDB" id="A0A382GHM3"/>
<name>A0A382GHM3_9ZZZZ</name>
<sequence length="83" mass="9406">MALNKTIGISGVLHNEGGRKREHITKKTRQEVWQRDEGKCVECGNNERLEFDHIIPVSKGGSNTVRNIQLLCETCNRQKSDSI</sequence>
<dbReference type="CDD" id="cd00085">
    <property type="entry name" value="HNHc"/>
    <property type="match status" value="1"/>
</dbReference>
<evidence type="ECO:0000313" key="2">
    <source>
        <dbReference type="EMBL" id="SVB74143.1"/>
    </source>
</evidence>
<dbReference type="EMBL" id="UINC01055360">
    <property type="protein sequence ID" value="SVB74143.1"/>
    <property type="molecule type" value="Genomic_DNA"/>
</dbReference>
<dbReference type="PANTHER" id="PTHR33877">
    <property type="entry name" value="SLL1193 PROTEIN"/>
    <property type="match status" value="1"/>
</dbReference>
<dbReference type="PANTHER" id="PTHR33877:SF1">
    <property type="entry name" value="TYPE IV METHYL-DIRECTED RESTRICTION ENZYME ECOKMCRA"/>
    <property type="match status" value="1"/>
</dbReference>
<dbReference type="SMART" id="SM00507">
    <property type="entry name" value="HNHc"/>
    <property type="match status" value="1"/>
</dbReference>
<reference evidence="2" key="1">
    <citation type="submission" date="2018-05" db="EMBL/GenBank/DDBJ databases">
        <authorList>
            <person name="Lanie J.A."/>
            <person name="Ng W.-L."/>
            <person name="Kazmierczak K.M."/>
            <person name="Andrzejewski T.M."/>
            <person name="Davidsen T.M."/>
            <person name="Wayne K.J."/>
            <person name="Tettelin H."/>
            <person name="Glass J.I."/>
            <person name="Rusch D."/>
            <person name="Podicherti R."/>
            <person name="Tsui H.-C.T."/>
            <person name="Winkler M.E."/>
        </authorList>
    </citation>
    <scope>NUCLEOTIDE SEQUENCE</scope>
</reference>
<accession>A0A382GHM3</accession>
<gene>
    <name evidence="2" type="ORF">METZ01_LOCUS226997</name>
</gene>
<dbReference type="GO" id="GO:0008270">
    <property type="term" value="F:zinc ion binding"/>
    <property type="evidence" value="ECO:0007669"/>
    <property type="project" value="InterPro"/>
</dbReference>
<dbReference type="InterPro" id="IPR052892">
    <property type="entry name" value="NA-targeting_endonuclease"/>
</dbReference>
<dbReference type="GO" id="GO:0004519">
    <property type="term" value="F:endonuclease activity"/>
    <property type="evidence" value="ECO:0007669"/>
    <property type="project" value="InterPro"/>
</dbReference>
<feature type="domain" description="HNH nuclease" evidence="1">
    <location>
        <begin position="27"/>
        <end position="77"/>
    </location>
</feature>
<dbReference type="GO" id="GO:0003676">
    <property type="term" value="F:nucleic acid binding"/>
    <property type="evidence" value="ECO:0007669"/>
    <property type="project" value="InterPro"/>
</dbReference>
<evidence type="ECO:0000259" key="1">
    <source>
        <dbReference type="SMART" id="SM00507"/>
    </source>
</evidence>
<dbReference type="InterPro" id="IPR003615">
    <property type="entry name" value="HNH_nuc"/>
</dbReference>
<proteinExistence type="predicted"/>